<feature type="transmembrane region" description="Helical" evidence="6">
    <location>
        <begin position="351"/>
        <end position="370"/>
    </location>
</feature>
<dbReference type="PROSITE" id="PS50850">
    <property type="entry name" value="MFS"/>
    <property type="match status" value="1"/>
</dbReference>
<keyword evidence="2" id="KW-1003">Cell membrane</keyword>
<evidence type="ECO:0000259" key="7">
    <source>
        <dbReference type="PROSITE" id="PS50850"/>
    </source>
</evidence>
<keyword evidence="9" id="KW-1185">Reference proteome</keyword>
<dbReference type="Gene3D" id="1.20.1250.20">
    <property type="entry name" value="MFS general substrate transporter like domains"/>
    <property type="match status" value="1"/>
</dbReference>
<keyword evidence="3 6" id="KW-0812">Transmembrane</keyword>
<feature type="transmembrane region" description="Helical" evidence="6">
    <location>
        <begin position="38"/>
        <end position="60"/>
    </location>
</feature>
<comment type="caution">
    <text evidence="8">The sequence shown here is derived from an EMBL/GenBank/DDBJ whole genome shotgun (WGS) entry which is preliminary data.</text>
</comment>
<dbReference type="InterPro" id="IPR020846">
    <property type="entry name" value="MFS_dom"/>
</dbReference>
<evidence type="ECO:0000256" key="3">
    <source>
        <dbReference type="ARBA" id="ARBA00022692"/>
    </source>
</evidence>
<dbReference type="EMBL" id="JBHSRJ010000005">
    <property type="protein sequence ID" value="MFC6044494.1"/>
    <property type="molecule type" value="Genomic_DNA"/>
</dbReference>
<dbReference type="InterPro" id="IPR036259">
    <property type="entry name" value="MFS_trans_sf"/>
</dbReference>
<organism evidence="8 9">
    <name type="scientific">Nocardioides hankookensis</name>
    <dbReference type="NCBI Taxonomy" id="443157"/>
    <lineage>
        <taxon>Bacteria</taxon>
        <taxon>Bacillati</taxon>
        <taxon>Actinomycetota</taxon>
        <taxon>Actinomycetes</taxon>
        <taxon>Propionibacteriales</taxon>
        <taxon>Nocardioidaceae</taxon>
        <taxon>Nocardioides</taxon>
    </lineage>
</organism>
<feature type="transmembrane region" description="Helical" evidence="6">
    <location>
        <begin position="376"/>
        <end position="395"/>
    </location>
</feature>
<sequence length="401" mass="41366">MADASFSRYWLAATISSFGTAVTTVALPVLVIQELDASSISVGVVNAAQFLPYAVLGLVAGVYADRWRRQRLLVWSSVGRAATLGAVPVLWAFDDLEVWTLVVLLLAFGAFSVFAFAATQSLLPRLVPRDRLVPANARLDQSDAAAQTLGPALGGGLVGLLGAPVAIAVDAVSYLVDAVLNAGLRVDEPAAHPSVERHLGREIREGLSWTYRHPTLAPLAVSTHVWFVANAAGFTALTLVALRVMGLSALAFGLLVAAGGIAGLVGATIAPAVGRRLGTGRAILATRSVHPVGWILVALAPAQDAGPALLGAALVLQGLAMGIENANDTGYWQTVTPDRLLGRANATRRSVNRSAGALGAVLGGVALSSFGEQQVLVGVAALSAASAMIVGWSRVRAVRMS</sequence>
<feature type="domain" description="Major facilitator superfamily (MFS) profile" evidence="7">
    <location>
        <begin position="5"/>
        <end position="398"/>
    </location>
</feature>
<dbReference type="Proteomes" id="UP001596135">
    <property type="component" value="Unassembled WGS sequence"/>
</dbReference>
<evidence type="ECO:0000313" key="8">
    <source>
        <dbReference type="EMBL" id="MFC6044494.1"/>
    </source>
</evidence>
<feature type="transmembrane region" description="Helical" evidence="6">
    <location>
        <begin position="9"/>
        <end position="32"/>
    </location>
</feature>
<feature type="transmembrane region" description="Helical" evidence="6">
    <location>
        <begin position="225"/>
        <end position="244"/>
    </location>
</feature>
<evidence type="ECO:0000256" key="1">
    <source>
        <dbReference type="ARBA" id="ARBA00004651"/>
    </source>
</evidence>
<evidence type="ECO:0000256" key="5">
    <source>
        <dbReference type="ARBA" id="ARBA00023136"/>
    </source>
</evidence>
<keyword evidence="4 6" id="KW-1133">Transmembrane helix</keyword>
<gene>
    <name evidence="8" type="ORF">ACFPYL_15495</name>
</gene>
<proteinExistence type="predicted"/>
<comment type="subcellular location">
    <subcellularLocation>
        <location evidence="1">Cell membrane</location>
        <topology evidence="1">Multi-pass membrane protein</topology>
    </subcellularLocation>
</comment>
<dbReference type="PANTHER" id="PTHR23513:SF6">
    <property type="entry name" value="MAJOR FACILITATOR SUPERFAMILY ASSOCIATED DOMAIN-CONTAINING PROTEIN"/>
    <property type="match status" value="1"/>
</dbReference>
<dbReference type="RefSeq" id="WP_379156019.1">
    <property type="nucleotide sequence ID" value="NZ_JBHSRJ010000005.1"/>
</dbReference>
<evidence type="ECO:0000256" key="2">
    <source>
        <dbReference type="ARBA" id="ARBA00022475"/>
    </source>
</evidence>
<evidence type="ECO:0000313" key="9">
    <source>
        <dbReference type="Proteomes" id="UP001596135"/>
    </source>
</evidence>
<keyword evidence="5 6" id="KW-0472">Membrane</keyword>
<protein>
    <submittedName>
        <fullName evidence="8">MFS transporter</fullName>
    </submittedName>
</protein>
<evidence type="ECO:0000256" key="6">
    <source>
        <dbReference type="SAM" id="Phobius"/>
    </source>
</evidence>
<dbReference type="SUPFAM" id="SSF103473">
    <property type="entry name" value="MFS general substrate transporter"/>
    <property type="match status" value="1"/>
</dbReference>
<dbReference type="CDD" id="cd06173">
    <property type="entry name" value="MFS_MefA_like"/>
    <property type="match status" value="1"/>
</dbReference>
<feature type="transmembrane region" description="Helical" evidence="6">
    <location>
        <begin position="72"/>
        <end position="93"/>
    </location>
</feature>
<evidence type="ECO:0000256" key="4">
    <source>
        <dbReference type="ARBA" id="ARBA00022989"/>
    </source>
</evidence>
<dbReference type="Pfam" id="PF07690">
    <property type="entry name" value="MFS_1"/>
    <property type="match status" value="1"/>
</dbReference>
<dbReference type="PANTHER" id="PTHR23513">
    <property type="entry name" value="INTEGRAL MEMBRANE EFFLUX PROTEIN-RELATED"/>
    <property type="match status" value="1"/>
</dbReference>
<dbReference type="InterPro" id="IPR011701">
    <property type="entry name" value="MFS"/>
</dbReference>
<feature type="transmembrane region" description="Helical" evidence="6">
    <location>
        <begin position="99"/>
        <end position="123"/>
    </location>
</feature>
<accession>A0ABW1LL96</accession>
<name>A0ABW1LL96_9ACTN</name>
<reference evidence="9" key="1">
    <citation type="journal article" date="2019" name="Int. J. Syst. Evol. Microbiol.">
        <title>The Global Catalogue of Microorganisms (GCM) 10K type strain sequencing project: providing services to taxonomists for standard genome sequencing and annotation.</title>
        <authorList>
            <consortium name="The Broad Institute Genomics Platform"/>
            <consortium name="The Broad Institute Genome Sequencing Center for Infectious Disease"/>
            <person name="Wu L."/>
            <person name="Ma J."/>
        </authorList>
    </citation>
    <scope>NUCLEOTIDE SEQUENCE [LARGE SCALE GENOMIC DNA]</scope>
    <source>
        <strain evidence="9">CCUG 54522</strain>
    </source>
</reference>
<feature type="transmembrane region" description="Helical" evidence="6">
    <location>
        <begin position="250"/>
        <end position="273"/>
    </location>
</feature>